<comment type="caution">
    <text evidence="2">The sequence shown here is derived from an EMBL/GenBank/DDBJ whole genome shotgun (WGS) entry which is preliminary data.</text>
</comment>
<feature type="compositionally biased region" description="Basic residues" evidence="1">
    <location>
        <begin position="1"/>
        <end position="11"/>
    </location>
</feature>
<name>A0A086TFU8_HAPC1</name>
<gene>
    <name evidence="2" type="ORF">ACRE_008760</name>
</gene>
<evidence type="ECO:0000256" key="1">
    <source>
        <dbReference type="SAM" id="MobiDB-lite"/>
    </source>
</evidence>
<feature type="region of interest" description="Disordered" evidence="1">
    <location>
        <begin position="1"/>
        <end position="116"/>
    </location>
</feature>
<protein>
    <submittedName>
        <fullName evidence="2">Uncharacterized protein</fullName>
    </submittedName>
</protein>
<feature type="region of interest" description="Disordered" evidence="1">
    <location>
        <begin position="322"/>
        <end position="345"/>
    </location>
</feature>
<sequence length="363" mass="41032">MPRSRRLRRRPSTPNLLNQHLHQSFFTADPASPPDTPTTPHQFSRKISLKPRHQNDPIANDPNIKPVGNGHQFSYQPNLGPEQLSPRSSTSSSVAVDSDDEQSSESGSLGSLPNAPAVGQSRYQVFLALQSPSDADEQDDEDDCDQESEEDDDDEDDSDDEEEPRNAKGSIRTDPSTGASTAAALLWDFILEEIDPVDDSLHTVDVLKPYEIETSRSRSSSWHKDVKEVDRSMMREFKNLHCSNEASDDEPDVDVDEDIFYRRQQEMRRLRRVSMSSSVGKRTHSELSDSDDDFGPLDVNDVGSSARRLRKRLHRCSLLFHDPPEQIEELDEPNSSEDEFQAGQSLAQELPYWTMEIMEMESS</sequence>
<evidence type="ECO:0000313" key="2">
    <source>
        <dbReference type="EMBL" id="KFH48230.1"/>
    </source>
</evidence>
<feature type="compositionally biased region" description="Acidic residues" evidence="1">
    <location>
        <begin position="325"/>
        <end position="340"/>
    </location>
</feature>
<dbReference type="HOGENOM" id="CLU_041686_1_0_1"/>
<dbReference type="STRING" id="857340.A0A086TFU8"/>
<reference evidence="3" key="1">
    <citation type="journal article" date="2014" name="Genome Announc.">
        <title>Genome sequence and annotation of Acremonium chrysogenum, producer of the beta-lactam antibiotic cephalosporin C.</title>
        <authorList>
            <person name="Terfehr D."/>
            <person name="Dahlmann T.A."/>
            <person name="Specht T."/>
            <person name="Zadra I."/>
            <person name="Kuernsteiner H."/>
            <person name="Kueck U."/>
        </authorList>
    </citation>
    <scope>NUCLEOTIDE SEQUENCE [LARGE SCALE GENOMIC DNA]</scope>
    <source>
        <strain evidence="3">ATCC 11550 / CBS 779.69 / DSM 880 / IAM 14645 / JCM 23072 / IMI 49137</strain>
    </source>
</reference>
<dbReference type="OrthoDB" id="4186058at2759"/>
<feature type="region of interest" description="Disordered" evidence="1">
    <location>
        <begin position="272"/>
        <end position="291"/>
    </location>
</feature>
<evidence type="ECO:0000313" key="3">
    <source>
        <dbReference type="Proteomes" id="UP000029964"/>
    </source>
</evidence>
<dbReference type="EMBL" id="JPKY01000004">
    <property type="protein sequence ID" value="KFH48230.1"/>
    <property type="molecule type" value="Genomic_DNA"/>
</dbReference>
<feature type="compositionally biased region" description="Basic residues" evidence="1">
    <location>
        <begin position="43"/>
        <end position="52"/>
    </location>
</feature>
<feature type="compositionally biased region" description="Low complexity" evidence="1">
    <location>
        <begin position="81"/>
        <end position="96"/>
    </location>
</feature>
<feature type="region of interest" description="Disordered" evidence="1">
    <location>
        <begin position="132"/>
        <end position="177"/>
    </location>
</feature>
<dbReference type="AlphaFoldDB" id="A0A086TFU8"/>
<proteinExistence type="predicted"/>
<accession>A0A086TFU8</accession>
<feature type="compositionally biased region" description="Acidic residues" evidence="1">
    <location>
        <begin position="134"/>
        <end position="163"/>
    </location>
</feature>
<organism evidence="2 3">
    <name type="scientific">Hapsidospora chrysogenum (strain ATCC 11550 / CBS 779.69 / DSM 880 / IAM 14645 / JCM 23072 / IMI 49137)</name>
    <name type="common">Acremonium chrysogenum</name>
    <dbReference type="NCBI Taxonomy" id="857340"/>
    <lineage>
        <taxon>Eukaryota</taxon>
        <taxon>Fungi</taxon>
        <taxon>Dikarya</taxon>
        <taxon>Ascomycota</taxon>
        <taxon>Pezizomycotina</taxon>
        <taxon>Sordariomycetes</taxon>
        <taxon>Hypocreomycetidae</taxon>
        <taxon>Hypocreales</taxon>
        <taxon>Bionectriaceae</taxon>
        <taxon>Hapsidospora</taxon>
    </lineage>
</organism>
<keyword evidence="3" id="KW-1185">Reference proteome</keyword>
<dbReference type="Proteomes" id="UP000029964">
    <property type="component" value="Unassembled WGS sequence"/>
</dbReference>
<feature type="compositionally biased region" description="Low complexity" evidence="1">
    <location>
        <begin position="104"/>
        <end position="113"/>
    </location>
</feature>